<evidence type="ECO:0000256" key="2">
    <source>
        <dbReference type="ARBA" id="ARBA00013161"/>
    </source>
</evidence>
<keyword evidence="7 10" id="KW-0030">Aminoacyl-tRNA synthetase</keyword>
<sequence length="343" mass="38531">MPHMENNKQSLILAQARNKKVFSGSRPTGRLHLGNYLGAVKGYLALQDRPDLDCIYSVVDLHGITTPYDSKTYQGQIREVVLDYLGCGLDPQKCHLMIQSQVPEHIELAYLLGTIYPVSRVEQLPTYKEKRAENPDYLNVGLFYYPILMAADILIYKSELVPVGKDQLPHIELTREVARKFNSMFGEVFPEPESYETNGTYVPSLIGSGKMSKSVEGSYINLTDSLEEIKKKLAGAPTDSGKGDKVPEEGGVANLLTLVELFEGKEEKEGLEGKYLGDGIKYSELKENLANAIYKELQPIQEKRKYYEEHLEEVKGILEEGRGYCSIIAKETLREVKRAMGLV</sequence>
<dbReference type="GO" id="GO:0006436">
    <property type="term" value="P:tryptophanyl-tRNA aminoacylation"/>
    <property type="evidence" value="ECO:0007669"/>
    <property type="project" value="UniProtKB-UniRule"/>
</dbReference>
<dbReference type="InterPro" id="IPR002305">
    <property type="entry name" value="aa-tRNA-synth_Ic"/>
</dbReference>
<dbReference type="PRINTS" id="PR01039">
    <property type="entry name" value="TRNASYNTHTRP"/>
</dbReference>
<evidence type="ECO:0000256" key="8">
    <source>
        <dbReference type="ARBA" id="ARBA00049929"/>
    </source>
</evidence>
<evidence type="ECO:0000256" key="4">
    <source>
        <dbReference type="ARBA" id="ARBA00022741"/>
    </source>
</evidence>
<dbReference type="FunFam" id="1.10.240.10:FF:000005">
    <property type="entry name" value="Tryptophan--tRNA ligase"/>
    <property type="match status" value="1"/>
</dbReference>
<comment type="catalytic activity">
    <reaction evidence="8">
        <text>tRNA(Trp) + L-tryptophan + ATP = L-tryptophyl-tRNA(Trp) + AMP + diphosphate + H(+)</text>
        <dbReference type="Rhea" id="RHEA:24080"/>
        <dbReference type="Rhea" id="RHEA-COMP:9671"/>
        <dbReference type="Rhea" id="RHEA-COMP:9705"/>
        <dbReference type="ChEBI" id="CHEBI:15378"/>
        <dbReference type="ChEBI" id="CHEBI:30616"/>
        <dbReference type="ChEBI" id="CHEBI:33019"/>
        <dbReference type="ChEBI" id="CHEBI:57912"/>
        <dbReference type="ChEBI" id="CHEBI:78442"/>
        <dbReference type="ChEBI" id="CHEBI:78535"/>
        <dbReference type="ChEBI" id="CHEBI:456215"/>
        <dbReference type="EC" id="6.1.1.2"/>
    </reaction>
</comment>
<dbReference type="NCBIfam" id="TIGR00233">
    <property type="entry name" value="trpS"/>
    <property type="match status" value="1"/>
</dbReference>
<protein>
    <recommendedName>
        <fullName evidence="2 9">Tryptophan--tRNA ligase</fullName>
        <ecNumber evidence="2 9">6.1.1.2</ecNumber>
    </recommendedName>
</protein>
<dbReference type="Gene3D" id="1.10.240.10">
    <property type="entry name" value="Tyrosyl-Transfer RNA Synthetase"/>
    <property type="match status" value="1"/>
</dbReference>
<dbReference type="InterPro" id="IPR002306">
    <property type="entry name" value="Trp-tRNA-ligase"/>
</dbReference>
<evidence type="ECO:0000256" key="10">
    <source>
        <dbReference type="RuleBase" id="RU363036"/>
    </source>
</evidence>
<dbReference type="Gene3D" id="3.40.50.620">
    <property type="entry name" value="HUPs"/>
    <property type="match status" value="1"/>
</dbReference>
<comment type="similarity">
    <text evidence="1 10">Belongs to the class-I aminoacyl-tRNA synthetase family.</text>
</comment>
<keyword evidence="6 10" id="KW-0648">Protein biosynthesis</keyword>
<accession>A0A2M6XCW2</accession>
<reference evidence="12" key="1">
    <citation type="submission" date="2017-09" db="EMBL/GenBank/DDBJ databases">
        <title>Depth-based differentiation of microbial function through sediment-hosted aquifers and enrichment of novel symbionts in the deep terrestrial subsurface.</title>
        <authorList>
            <person name="Probst A.J."/>
            <person name="Ladd B."/>
            <person name="Jarett J.K."/>
            <person name="Geller-Mcgrath D.E."/>
            <person name="Sieber C.M.K."/>
            <person name="Emerson J.B."/>
            <person name="Anantharaman K."/>
            <person name="Thomas B.C."/>
            <person name="Malmstrom R."/>
            <person name="Stieglmeier M."/>
            <person name="Klingl A."/>
            <person name="Woyke T."/>
            <person name="Ryan C.M."/>
            <person name="Banfield J.F."/>
        </authorList>
    </citation>
    <scope>NUCLEOTIDE SEQUENCE [LARGE SCALE GENOMIC DNA]</scope>
</reference>
<keyword evidence="3 10" id="KW-0436">Ligase</keyword>
<dbReference type="GO" id="GO:0005524">
    <property type="term" value="F:ATP binding"/>
    <property type="evidence" value="ECO:0007669"/>
    <property type="project" value="UniProtKB-KW"/>
</dbReference>
<dbReference type="Pfam" id="PF00579">
    <property type="entry name" value="tRNA-synt_1b"/>
    <property type="match status" value="1"/>
</dbReference>
<dbReference type="PANTHER" id="PTHR43766:SF1">
    <property type="entry name" value="TRYPTOPHAN--TRNA LIGASE, MITOCHONDRIAL"/>
    <property type="match status" value="1"/>
</dbReference>
<evidence type="ECO:0000313" key="11">
    <source>
        <dbReference type="EMBL" id="PIU03521.1"/>
    </source>
</evidence>
<dbReference type="EMBL" id="PEYO01000016">
    <property type="protein sequence ID" value="PIU03521.1"/>
    <property type="molecule type" value="Genomic_DNA"/>
</dbReference>
<evidence type="ECO:0000256" key="7">
    <source>
        <dbReference type="ARBA" id="ARBA00023146"/>
    </source>
</evidence>
<dbReference type="Proteomes" id="UP000228996">
    <property type="component" value="Unassembled WGS sequence"/>
</dbReference>
<dbReference type="PROSITE" id="PS00178">
    <property type="entry name" value="AA_TRNA_LIGASE_I"/>
    <property type="match status" value="1"/>
</dbReference>
<keyword evidence="5 10" id="KW-0067">ATP-binding</keyword>
<gene>
    <name evidence="11" type="primary">trpS</name>
    <name evidence="11" type="ORF">COT44_02750</name>
</gene>
<name>A0A2M6XCW2_9BACT</name>
<evidence type="ECO:0000256" key="9">
    <source>
        <dbReference type="NCBIfam" id="TIGR00233"/>
    </source>
</evidence>
<dbReference type="InterPro" id="IPR050203">
    <property type="entry name" value="Trp-tRNA_synthetase"/>
</dbReference>
<dbReference type="GO" id="GO:0005737">
    <property type="term" value="C:cytoplasm"/>
    <property type="evidence" value="ECO:0007669"/>
    <property type="project" value="UniProtKB-UniRule"/>
</dbReference>
<dbReference type="EC" id="6.1.1.2" evidence="2 9"/>
<dbReference type="CDD" id="cd00806">
    <property type="entry name" value="TrpRS_core"/>
    <property type="match status" value="1"/>
</dbReference>
<dbReference type="InterPro" id="IPR014729">
    <property type="entry name" value="Rossmann-like_a/b/a_fold"/>
</dbReference>
<dbReference type="GO" id="GO:0004830">
    <property type="term" value="F:tryptophan-tRNA ligase activity"/>
    <property type="evidence" value="ECO:0007669"/>
    <property type="project" value="UniProtKB-UniRule"/>
</dbReference>
<organism evidence="11 12">
    <name type="scientific">Candidatus Shapirobacteria bacterium CG08_land_8_20_14_0_20_39_18</name>
    <dbReference type="NCBI Taxonomy" id="1974883"/>
    <lineage>
        <taxon>Bacteria</taxon>
        <taxon>Candidatus Shapironibacteriota</taxon>
    </lineage>
</organism>
<evidence type="ECO:0000256" key="5">
    <source>
        <dbReference type="ARBA" id="ARBA00022840"/>
    </source>
</evidence>
<evidence type="ECO:0000256" key="3">
    <source>
        <dbReference type="ARBA" id="ARBA00022598"/>
    </source>
</evidence>
<keyword evidence="4 10" id="KW-0547">Nucleotide-binding</keyword>
<proteinExistence type="inferred from homology"/>
<evidence type="ECO:0000313" key="12">
    <source>
        <dbReference type="Proteomes" id="UP000228996"/>
    </source>
</evidence>
<dbReference type="InterPro" id="IPR001412">
    <property type="entry name" value="aa-tRNA-synth_I_CS"/>
</dbReference>
<dbReference type="AlphaFoldDB" id="A0A2M6XCW2"/>
<evidence type="ECO:0000256" key="6">
    <source>
        <dbReference type="ARBA" id="ARBA00022917"/>
    </source>
</evidence>
<dbReference type="SUPFAM" id="SSF52374">
    <property type="entry name" value="Nucleotidylyl transferase"/>
    <property type="match status" value="1"/>
</dbReference>
<evidence type="ECO:0000256" key="1">
    <source>
        <dbReference type="ARBA" id="ARBA00005594"/>
    </source>
</evidence>
<dbReference type="PANTHER" id="PTHR43766">
    <property type="entry name" value="TRYPTOPHAN--TRNA LIGASE, MITOCHONDRIAL"/>
    <property type="match status" value="1"/>
</dbReference>
<comment type="caution">
    <text evidence="11">The sequence shown here is derived from an EMBL/GenBank/DDBJ whole genome shotgun (WGS) entry which is preliminary data.</text>
</comment>